<dbReference type="SMART" id="SM00481">
    <property type="entry name" value="POLIIIAc"/>
    <property type="match status" value="1"/>
</dbReference>
<evidence type="ECO:0000259" key="1">
    <source>
        <dbReference type="SMART" id="SM00481"/>
    </source>
</evidence>
<proteinExistence type="predicted"/>
<dbReference type="RefSeq" id="WP_350788095.1">
    <property type="nucleotide sequence ID" value="NZ_JBEPEK010000424.1"/>
</dbReference>
<dbReference type="InterPro" id="IPR004013">
    <property type="entry name" value="PHP_dom"/>
</dbReference>
<dbReference type="Gene3D" id="3.20.20.140">
    <property type="entry name" value="Metal-dependent hydrolases"/>
    <property type="match status" value="1"/>
</dbReference>
<feature type="non-terminal residue" evidence="2">
    <location>
        <position position="78"/>
    </location>
</feature>
<dbReference type="Proteomes" id="UP001474181">
    <property type="component" value="Unassembled WGS sequence"/>
</dbReference>
<accession>A0ABV1X8G5</accession>
<dbReference type="InterPro" id="IPR016195">
    <property type="entry name" value="Pol/histidinol_Pase-like"/>
</dbReference>
<name>A0ABV1X8G5_9ACTN</name>
<dbReference type="SUPFAM" id="SSF89550">
    <property type="entry name" value="PHP domain-like"/>
    <property type="match status" value="1"/>
</dbReference>
<keyword evidence="3" id="KW-1185">Reference proteome</keyword>
<sequence>MTGFAHLHVASGYSARYGASHPERLVRRAAGQGMSALALTDRDTVTGAVRFAQACAKEGVRPLFGIDLAVAALAPPPP</sequence>
<feature type="domain" description="Polymerase/histidinol phosphatase N-terminal" evidence="1">
    <location>
        <begin position="5"/>
        <end position="72"/>
    </location>
</feature>
<comment type="caution">
    <text evidence="2">The sequence shown here is derived from an EMBL/GenBank/DDBJ whole genome shotgun (WGS) entry which is preliminary data.</text>
</comment>
<protein>
    <submittedName>
        <fullName evidence="2">PHP domain-containing protein</fullName>
    </submittedName>
</protein>
<evidence type="ECO:0000313" key="2">
    <source>
        <dbReference type="EMBL" id="MER7185308.1"/>
    </source>
</evidence>
<evidence type="ECO:0000313" key="3">
    <source>
        <dbReference type="Proteomes" id="UP001474181"/>
    </source>
</evidence>
<organism evidence="2 3">
    <name type="scientific">Streptomyces hyaluromycini</name>
    <dbReference type="NCBI Taxonomy" id="1377993"/>
    <lineage>
        <taxon>Bacteria</taxon>
        <taxon>Bacillati</taxon>
        <taxon>Actinomycetota</taxon>
        <taxon>Actinomycetes</taxon>
        <taxon>Kitasatosporales</taxon>
        <taxon>Streptomycetaceae</taxon>
        <taxon>Streptomyces</taxon>
    </lineage>
</organism>
<gene>
    <name evidence="2" type="ORF">ABT404_38610</name>
</gene>
<dbReference type="PANTHER" id="PTHR32294">
    <property type="entry name" value="DNA POLYMERASE III SUBUNIT ALPHA"/>
    <property type="match status" value="1"/>
</dbReference>
<dbReference type="CDD" id="cd07431">
    <property type="entry name" value="PHP_PolIIIA"/>
    <property type="match status" value="1"/>
</dbReference>
<dbReference type="InterPro" id="IPR003141">
    <property type="entry name" value="Pol/His_phosphatase_N"/>
</dbReference>
<dbReference type="Pfam" id="PF02811">
    <property type="entry name" value="PHP"/>
    <property type="match status" value="1"/>
</dbReference>
<dbReference type="InterPro" id="IPR004805">
    <property type="entry name" value="DnaE2/DnaE/PolC"/>
</dbReference>
<dbReference type="PANTHER" id="PTHR32294:SF4">
    <property type="entry name" value="ERROR-PRONE DNA POLYMERASE"/>
    <property type="match status" value="1"/>
</dbReference>
<reference evidence="2 3" key="1">
    <citation type="submission" date="2024-06" db="EMBL/GenBank/DDBJ databases">
        <title>The Natural Products Discovery Center: Release of the First 8490 Sequenced Strains for Exploring Actinobacteria Biosynthetic Diversity.</title>
        <authorList>
            <person name="Kalkreuter E."/>
            <person name="Kautsar S.A."/>
            <person name="Yang D."/>
            <person name="Bader C.D."/>
            <person name="Teijaro C.N."/>
            <person name="Fluegel L."/>
            <person name="Davis C.M."/>
            <person name="Simpson J.R."/>
            <person name="Lauterbach L."/>
            <person name="Steele A.D."/>
            <person name="Gui C."/>
            <person name="Meng S."/>
            <person name="Li G."/>
            <person name="Viehrig K."/>
            <person name="Ye F."/>
            <person name="Su P."/>
            <person name="Kiefer A.F."/>
            <person name="Nichols A."/>
            <person name="Cepeda A.J."/>
            <person name="Yan W."/>
            <person name="Fan B."/>
            <person name="Jiang Y."/>
            <person name="Adhikari A."/>
            <person name="Zheng C.-J."/>
            <person name="Schuster L."/>
            <person name="Cowan T.M."/>
            <person name="Smanski M.J."/>
            <person name="Chevrette M.G."/>
            <person name="De Carvalho L.P.S."/>
            <person name="Shen B."/>
        </authorList>
    </citation>
    <scope>NUCLEOTIDE SEQUENCE [LARGE SCALE GENOMIC DNA]</scope>
    <source>
        <strain evidence="2 3">NPDC000234</strain>
    </source>
</reference>
<dbReference type="EMBL" id="JBEPEK010000424">
    <property type="protein sequence ID" value="MER7185308.1"/>
    <property type="molecule type" value="Genomic_DNA"/>
</dbReference>